<dbReference type="Pfam" id="PF04586">
    <property type="entry name" value="Peptidase_S78"/>
    <property type="match status" value="1"/>
</dbReference>
<dbReference type="EMBL" id="UPHM01000169">
    <property type="protein sequence ID" value="VBA32982.1"/>
    <property type="molecule type" value="Genomic_DNA"/>
</dbReference>
<proteinExistence type="predicted"/>
<evidence type="ECO:0000313" key="5">
    <source>
        <dbReference type="EMBL" id="VBA32982.1"/>
    </source>
</evidence>
<dbReference type="Proteomes" id="UP000271464">
    <property type="component" value="Unassembled WGS sequence"/>
</dbReference>
<evidence type="ECO:0000256" key="3">
    <source>
        <dbReference type="ARBA" id="ARBA00022801"/>
    </source>
</evidence>
<evidence type="ECO:0000256" key="1">
    <source>
        <dbReference type="ARBA" id="ARBA00022612"/>
    </source>
</evidence>
<dbReference type="RefSeq" id="WP_122526662.1">
    <property type="nucleotide sequence ID" value="NZ_UPHK01000096.1"/>
</dbReference>
<name>A0ABY6RSI0_9MYCO</name>
<evidence type="ECO:0000259" key="4">
    <source>
        <dbReference type="Pfam" id="PF04586"/>
    </source>
</evidence>
<keyword evidence="2" id="KW-0645">Protease</keyword>
<gene>
    <name evidence="5" type="ORF">LAUMK4_05840</name>
</gene>
<keyword evidence="6" id="KW-1185">Reference proteome</keyword>
<evidence type="ECO:0000256" key="2">
    <source>
        <dbReference type="ARBA" id="ARBA00022670"/>
    </source>
</evidence>
<protein>
    <recommendedName>
        <fullName evidence="4">Prohead serine protease domain-containing protein</fullName>
    </recommendedName>
</protein>
<evidence type="ECO:0000313" key="6">
    <source>
        <dbReference type="Proteomes" id="UP000271464"/>
    </source>
</evidence>
<keyword evidence="1" id="KW-1188">Viral release from host cell</keyword>
<accession>A0ABY6RSI0</accession>
<organism evidence="5 6">
    <name type="scientific">Mycobacterium persicum</name>
    <dbReference type="NCBI Taxonomy" id="1487726"/>
    <lineage>
        <taxon>Bacteria</taxon>
        <taxon>Bacillati</taxon>
        <taxon>Actinomycetota</taxon>
        <taxon>Actinomycetes</taxon>
        <taxon>Mycobacteriales</taxon>
        <taxon>Mycobacteriaceae</taxon>
        <taxon>Mycobacterium</taxon>
    </lineage>
</organism>
<sequence length="199" mass="22535">MSDRIFNRFAQVDDVDLDEGIITVVVVPYEEPATVEVRGQLWQEVFERGAFTGIDKMSRRVPVNLEHNKSPDFYVGMARKFFPENPAGLVAELEIFGDTDRGRDTLKKAVRGGLSASVGFVVRHGDFHADPQTRARRIRRAFVDHVALVAQPAYEGARVLQVRSEDVPDVETPTLDEIINDPVLRYAAERAERNWDLTR</sequence>
<keyword evidence="3" id="KW-0378">Hydrolase</keyword>
<comment type="caution">
    <text evidence="5">The sequence shown here is derived from an EMBL/GenBank/DDBJ whole genome shotgun (WGS) entry which is preliminary data.</text>
</comment>
<reference evidence="5 6" key="1">
    <citation type="submission" date="2018-09" db="EMBL/GenBank/DDBJ databases">
        <authorList>
            <person name="Tagini F."/>
        </authorList>
    </citation>
    <scope>NUCLEOTIDE SEQUENCE [LARGE SCALE GENOMIC DNA]</scope>
    <source>
        <strain evidence="5 6">MK4</strain>
    </source>
</reference>
<dbReference type="InterPro" id="IPR054613">
    <property type="entry name" value="Peptidase_S78_dom"/>
</dbReference>
<feature type="domain" description="Prohead serine protease" evidence="4">
    <location>
        <begin position="41"/>
        <end position="160"/>
    </location>
</feature>